<dbReference type="InterPro" id="IPR022419">
    <property type="entry name" value="Porphobilin_deaminase_cofac_BS"/>
</dbReference>
<feature type="domain" description="Porphobilinogen deaminase C-terminal" evidence="13">
    <location>
        <begin position="68"/>
        <end position="93"/>
    </location>
</feature>
<proteinExistence type="inferred from homology"/>
<dbReference type="PANTHER" id="PTHR11557">
    <property type="entry name" value="PORPHOBILINOGEN DEAMINASE"/>
    <property type="match status" value="1"/>
</dbReference>
<dbReference type="Pfam" id="PF03900">
    <property type="entry name" value="Porphobil_deamC"/>
    <property type="match status" value="1"/>
</dbReference>
<evidence type="ECO:0000256" key="9">
    <source>
        <dbReference type="ARBA" id="ARBA00033064"/>
    </source>
</evidence>
<comment type="cofactor">
    <cofactor evidence="1">
        <name>dipyrromethane</name>
        <dbReference type="ChEBI" id="CHEBI:60342"/>
    </cofactor>
</comment>
<evidence type="ECO:0000256" key="8">
    <source>
        <dbReference type="ARBA" id="ARBA00030685"/>
    </source>
</evidence>
<feature type="compositionally biased region" description="Low complexity" evidence="10">
    <location>
        <begin position="129"/>
        <end position="139"/>
    </location>
</feature>
<feature type="domain" description="Porphobilinogen deaminase N-terminal" evidence="12">
    <location>
        <begin position="3"/>
        <end position="55"/>
    </location>
</feature>
<evidence type="ECO:0000259" key="12">
    <source>
        <dbReference type="Pfam" id="PF01379"/>
    </source>
</evidence>
<feature type="non-terminal residue" evidence="14">
    <location>
        <position position="1"/>
    </location>
</feature>
<evidence type="ECO:0000259" key="13">
    <source>
        <dbReference type="Pfam" id="PF03900"/>
    </source>
</evidence>
<name>A0ABR0LMM8_9PEZI</name>
<comment type="pathway">
    <text evidence="2">Porphyrin-containing compound metabolism; protoporphyrin-IX biosynthesis; coproporphyrinogen-III from 5-aminolevulinate: step 2/4.</text>
</comment>
<feature type="signal peptide" evidence="11">
    <location>
        <begin position="1"/>
        <end position="20"/>
    </location>
</feature>
<evidence type="ECO:0000256" key="2">
    <source>
        <dbReference type="ARBA" id="ARBA00004735"/>
    </source>
</evidence>
<evidence type="ECO:0000256" key="4">
    <source>
        <dbReference type="ARBA" id="ARBA00012655"/>
    </source>
</evidence>
<dbReference type="Proteomes" id="UP001357485">
    <property type="component" value="Unassembled WGS sequence"/>
</dbReference>
<evidence type="ECO:0000256" key="10">
    <source>
        <dbReference type="SAM" id="MobiDB-lite"/>
    </source>
</evidence>
<dbReference type="SUPFAM" id="SSF54782">
    <property type="entry name" value="Porphobilinogen deaminase (hydroxymethylbilane synthase), C-terminal domain"/>
    <property type="match status" value="2"/>
</dbReference>
<keyword evidence="6" id="KW-0350">Heme biosynthesis</keyword>
<dbReference type="InterPro" id="IPR022417">
    <property type="entry name" value="Porphobilin_deaminase_N"/>
</dbReference>
<feature type="chain" id="PRO_5047442051" description="hydroxymethylbilane synthase" evidence="11">
    <location>
        <begin position="21"/>
        <end position="226"/>
    </location>
</feature>
<keyword evidence="11" id="KW-0732">Signal</keyword>
<evidence type="ECO:0000256" key="5">
    <source>
        <dbReference type="ARBA" id="ARBA00022679"/>
    </source>
</evidence>
<evidence type="ECO:0000313" key="15">
    <source>
        <dbReference type="Proteomes" id="UP001357485"/>
    </source>
</evidence>
<dbReference type="GO" id="GO:0004418">
    <property type="term" value="F:hydroxymethylbilane synthase activity"/>
    <property type="evidence" value="ECO:0007669"/>
    <property type="project" value="UniProtKB-EC"/>
</dbReference>
<keyword evidence="7" id="KW-0627">Porphyrin biosynthesis</keyword>
<evidence type="ECO:0000256" key="7">
    <source>
        <dbReference type="ARBA" id="ARBA00023244"/>
    </source>
</evidence>
<reference evidence="14 15" key="1">
    <citation type="submission" date="2023-08" db="EMBL/GenBank/DDBJ databases">
        <title>Black Yeasts Isolated from many extreme environments.</title>
        <authorList>
            <person name="Coleine C."/>
            <person name="Stajich J.E."/>
            <person name="Selbmann L."/>
        </authorList>
    </citation>
    <scope>NUCLEOTIDE SEQUENCE [LARGE SCALE GENOMIC DNA]</scope>
    <source>
        <strain evidence="14 15">CCFEE 536</strain>
    </source>
</reference>
<dbReference type="Pfam" id="PF01379">
    <property type="entry name" value="Porphobil_deam"/>
    <property type="match status" value="1"/>
</dbReference>
<evidence type="ECO:0000256" key="1">
    <source>
        <dbReference type="ARBA" id="ARBA00001916"/>
    </source>
</evidence>
<protein>
    <recommendedName>
        <fullName evidence="4">hydroxymethylbilane synthase</fullName>
        <ecNumber evidence="4">2.5.1.61</ecNumber>
    </recommendedName>
    <alternativeName>
        <fullName evidence="9">Hydroxymethylbilane synthase</fullName>
    </alternativeName>
    <alternativeName>
        <fullName evidence="8">Pre-uroporphyrinogen synthase</fullName>
    </alternativeName>
</protein>
<feature type="region of interest" description="Disordered" evidence="10">
    <location>
        <begin position="120"/>
        <end position="156"/>
    </location>
</feature>
<organism evidence="14 15">
    <name type="scientific">Cryomyces antarcticus</name>
    <dbReference type="NCBI Taxonomy" id="329879"/>
    <lineage>
        <taxon>Eukaryota</taxon>
        <taxon>Fungi</taxon>
        <taxon>Dikarya</taxon>
        <taxon>Ascomycota</taxon>
        <taxon>Pezizomycotina</taxon>
        <taxon>Dothideomycetes</taxon>
        <taxon>Dothideomycetes incertae sedis</taxon>
        <taxon>Cryomyces</taxon>
    </lineage>
</organism>
<dbReference type="Gene3D" id="3.40.190.10">
    <property type="entry name" value="Periplasmic binding protein-like II"/>
    <property type="match status" value="1"/>
</dbReference>
<comment type="caution">
    <text evidence="14">The sequence shown here is derived from an EMBL/GenBank/DDBJ whole genome shotgun (WGS) entry which is preliminary data.</text>
</comment>
<dbReference type="PANTHER" id="PTHR11557:SF0">
    <property type="entry name" value="PORPHOBILINOGEN DEAMINASE"/>
    <property type="match status" value="1"/>
</dbReference>
<comment type="similarity">
    <text evidence="3">Belongs to the HMBS family.</text>
</comment>
<sequence>GPHYAALILAAAGLLRLGLGERITALLSKRDGGMLHAVGQGALGIEIREADDETRRILAKVGDERTARACLAERSLMRTLEGGCSVPIGVETEWVRRSRTPAGPGAGGVGVGVMPAASYETPSGKAADAHAAAHSSSPSNPTPDGSSDENENDDAPLTHDLTMRAIVVSLDGSEAVEAELTRPVASREAADELGWAVAAALVDRGAGRILQAINLNRAIVEAGGDA</sequence>
<dbReference type="EC" id="2.5.1.61" evidence="4"/>
<keyword evidence="5 14" id="KW-0808">Transferase</keyword>
<evidence type="ECO:0000256" key="6">
    <source>
        <dbReference type="ARBA" id="ARBA00023133"/>
    </source>
</evidence>
<dbReference type="InterPro" id="IPR036803">
    <property type="entry name" value="Porphobilinogen_deaminase_C_sf"/>
</dbReference>
<dbReference type="PROSITE" id="PS00533">
    <property type="entry name" value="PORPHOBILINOGEN_DEAM"/>
    <property type="match status" value="1"/>
</dbReference>
<dbReference type="EMBL" id="JAVRRA010017176">
    <property type="protein sequence ID" value="KAK5200741.1"/>
    <property type="molecule type" value="Genomic_DNA"/>
</dbReference>
<keyword evidence="15" id="KW-1185">Reference proteome</keyword>
<evidence type="ECO:0000313" key="14">
    <source>
        <dbReference type="EMBL" id="KAK5200741.1"/>
    </source>
</evidence>
<evidence type="ECO:0000256" key="3">
    <source>
        <dbReference type="ARBA" id="ARBA00005638"/>
    </source>
</evidence>
<dbReference type="SUPFAM" id="SSF53850">
    <property type="entry name" value="Periplasmic binding protein-like II"/>
    <property type="match status" value="1"/>
</dbReference>
<evidence type="ECO:0000256" key="11">
    <source>
        <dbReference type="SAM" id="SignalP"/>
    </source>
</evidence>
<dbReference type="InterPro" id="IPR000860">
    <property type="entry name" value="HemC"/>
</dbReference>
<dbReference type="Gene3D" id="3.30.160.40">
    <property type="entry name" value="Porphobilinogen deaminase, C-terminal domain"/>
    <property type="match status" value="1"/>
</dbReference>
<accession>A0ABR0LMM8</accession>
<dbReference type="InterPro" id="IPR022418">
    <property type="entry name" value="Porphobilinogen_deaminase_C"/>
</dbReference>
<gene>
    <name evidence="14" type="primary">HEM3_1</name>
    <name evidence="14" type="ORF">LTR16_005067</name>
</gene>